<dbReference type="InterPro" id="IPR051057">
    <property type="entry name" value="PI-PLC_domain"/>
</dbReference>
<gene>
    <name evidence="3" type="ORF">BRAA08T33615Z</name>
    <name evidence="2" type="ORF">BRAPAZ1V2_A08P18450.2</name>
</gene>
<evidence type="ECO:0000313" key="3">
    <source>
        <dbReference type="EMBL" id="VDD04564.1"/>
    </source>
</evidence>
<dbReference type="Gramene" id="A08p18450.2_BraZ1">
    <property type="protein sequence ID" value="A08p18450.2_BraZ1.CDS.1"/>
    <property type="gene ID" value="A08g18450.2_BraZ1"/>
</dbReference>
<dbReference type="GO" id="GO:0006629">
    <property type="term" value="P:lipid metabolic process"/>
    <property type="evidence" value="ECO:0007669"/>
    <property type="project" value="InterPro"/>
</dbReference>
<dbReference type="SUPFAM" id="SSF51695">
    <property type="entry name" value="PLC-like phosphodiesterases"/>
    <property type="match status" value="1"/>
</dbReference>
<evidence type="ECO:0000259" key="1">
    <source>
        <dbReference type="SMART" id="SM00148"/>
    </source>
</evidence>
<proteinExistence type="predicted"/>
<dbReference type="GO" id="GO:0008081">
    <property type="term" value="F:phosphoric diester hydrolase activity"/>
    <property type="evidence" value="ECO:0007669"/>
    <property type="project" value="InterPro"/>
</dbReference>
<organism evidence="3">
    <name type="scientific">Brassica campestris</name>
    <name type="common">Field mustard</name>
    <dbReference type="NCBI Taxonomy" id="3711"/>
    <lineage>
        <taxon>Eukaryota</taxon>
        <taxon>Viridiplantae</taxon>
        <taxon>Streptophyta</taxon>
        <taxon>Embryophyta</taxon>
        <taxon>Tracheophyta</taxon>
        <taxon>Spermatophyta</taxon>
        <taxon>Magnoliopsida</taxon>
        <taxon>eudicotyledons</taxon>
        <taxon>Gunneridae</taxon>
        <taxon>Pentapetalae</taxon>
        <taxon>rosids</taxon>
        <taxon>malvids</taxon>
        <taxon>Brassicales</taxon>
        <taxon>Brassicaceae</taxon>
        <taxon>Brassiceae</taxon>
        <taxon>Brassica</taxon>
    </lineage>
</organism>
<protein>
    <recommendedName>
        <fullName evidence="1">Phosphatidylinositol-specific phospholipase C X domain-containing protein</fullName>
    </recommendedName>
</protein>
<evidence type="ECO:0000313" key="2">
    <source>
        <dbReference type="EMBL" id="CAG7898179.1"/>
    </source>
</evidence>
<sequence>MDFFKNLADSFVKEVVDPTVSFAEDSARTVVREVVDPTVAFAEDSARTVAREVVDPTLTFVDDSARTVVREVVDPTVTFVEDSARTVVREVVDPTVAFVEDSARTVVREVIDPAVAFIETQFQRPRDVIEQEKILDNLLASNGSRFPGDDYHSPDRKNWMSHLSCEKLTLNKIVWPGTHDSATNGIGIDVVTRPLGECQTLSIYEQLVRGTRLLDVRVQEDRHICHGILASYNVDFVIDDVIRFLSETHWEIIILEIRTEYGHKDPPEFESYLTDKLGQFLIRQDDNLFNKSLSDILPKRVICIWKPRESPRPSRGGLLWNSDYLKDNWIDTDLPWTKFQSNMNHLKDQPSISSRRFFYRVENTLTPQADNVVVWVRPVTDRIRRYARLFISRCIAEGCIDKLQIFSTDFIDEDFVDACVGLTYARINGRI</sequence>
<dbReference type="AlphaFoldDB" id="A0A3P6BTY7"/>
<dbReference type="InterPro" id="IPR017946">
    <property type="entry name" value="PLC-like_Pdiesterase_TIM-brl"/>
</dbReference>
<feature type="domain" description="Phosphatidylinositol-specific phospholipase C X" evidence="1">
    <location>
        <begin position="164"/>
        <end position="300"/>
    </location>
</feature>
<dbReference type="Pfam" id="PF00388">
    <property type="entry name" value="PI-PLC-X"/>
    <property type="match status" value="1"/>
</dbReference>
<dbReference type="SMART" id="SM00148">
    <property type="entry name" value="PLCXc"/>
    <property type="match status" value="1"/>
</dbReference>
<dbReference type="Gene3D" id="3.20.20.190">
    <property type="entry name" value="Phosphatidylinositol (PI) phosphodiesterase"/>
    <property type="match status" value="1"/>
</dbReference>
<dbReference type="InterPro" id="IPR000909">
    <property type="entry name" value="PLipase_C_PInositol-sp_X_dom"/>
</dbReference>
<dbReference type="Proteomes" id="UP000694005">
    <property type="component" value="Chromosome A08"/>
</dbReference>
<dbReference type="PANTHER" id="PTHR13593:SF122">
    <property type="entry name" value="PHOSPHATIDYLINOSITOL-SPECIFIC PHOSPHOLIPASE C X DOMAIN-CONTAINING PROTEIN"/>
    <property type="match status" value="1"/>
</dbReference>
<dbReference type="PANTHER" id="PTHR13593">
    <property type="match status" value="1"/>
</dbReference>
<reference evidence="3" key="1">
    <citation type="submission" date="2018-11" db="EMBL/GenBank/DDBJ databases">
        <authorList>
            <consortium name="Genoscope - CEA"/>
            <person name="William W."/>
        </authorList>
    </citation>
    <scope>NUCLEOTIDE SEQUENCE</scope>
</reference>
<dbReference type="PROSITE" id="PS50007">
    <property type="entry name" value="PIPLC_X_DOMAIN"/>
    <property type="match status" value="1"/>
</dbReference>
<dbReference type="EMBL" id="LS974624">
    <property type="protein sequence ID" value="CAG7898179.1"/>
    <property type="molecule type" value="Genomic_DNA"/>
</dbReference>
<accession>A0A3P6BTY7</accession>
<dbReference type="EMBL" id="LR031575">
    <property type="protein sequence ID" value="VDD04564.1"/>
    <property type="molecule type" value="Genomic_DNA"/>
</dbReference>
<name>A0A3P6BTY7_BRACM</name>